<reference evidence="3 4" key="1">
    <citation type="journal article" date="2019" name="Emerg. Microbes Infect.">
        <title>Comprehensive subspecies identification of 175 nontuberculous mycobacteria species based on 7547 genomic profiles.</title>
        <authorList>
            <person name="Matsumoto Y."/>
            <person name="Kinjo T."/>
            <person name="Motooka D."/>
            <person name="Nabeya D."/>
            <person name="Jung N."/>
            <person name="Uechi K."/>
            <person name="Horii T."/>
            <person name="Iida T."/>
            <person name="Fujita J."/>
            <person name="Nakamura S."/>
        </authorList>
    </citation>
    <scope>NUCLEOTIDE SEQUENCE [LARGE SCALE GENOMIC DNA]</scope>
    <source>
        <strain evidence="3 4">JCM 17783</strain>
    </source>
</reference>
<evidence type="ECO:0000313" key="3">
    <source>
        <dbReference type="EMBL" id="BBY25117.1"/>
    </source>
</evidence>
<feature type="transmembrane region" description="Helical" evidence="2">
    <location>
        <begin position="84"/>
        <end position="104"/>
    </location>
</feature>
<dbReference type="AlphaFoldDB" id="A0A7I7QG73"/>
<dbReference type="KEGG" id="msto:MSTO_53220"/>
<evidence type="ECO:0000256" key="2">
    <source>
        <dbReference type="SAM" id="Phobius"/>
    </source>
</evidence>
<feature type="region of interest" description="Disordered" evidence="1">
    <location>
        <begin position="278"/>
        <end position="297"/>
    </location>
</feature>
<feature type="transmembrane region" description="Helical" evidence="2">
    <location>
        <begin position="139"/>
        <end position="158"/>
    </location>
</feature>
<dbReference type="EMBL" id="AP022587">
    <property type="protein sequence ID" value="BBY25117.1"/>
    <property type="molecule type" value="Genomic_DNA"/>
</dbReference>
<accession>A0A7I7QG73</accession>
<proteinExistence type="predicted"/>
<keyword evidence="2" id="KW-0812">Transmembrane</keyword>
<evidence type="ECO:0000256" key="1">
    <source>
        <dbReference type="SAM" id="MobiDB-lite"/>
    </source>
</evidence>
<feature type="transmembrane region" description="Helical" evidence="2">
    <location>
        <begin position="111"/>
        <end position="133"/>
    </location>
</feature>
<keyword evidence="2" id="KW-1133">Transmembrane helix</keyword>
<gene>
    <name evidence="3" type="ORF">MSTO_53220</name>
</gene>
<dbReference type="Proteomes" id="UP000467130">
    <property type="component" value="Chromosome"/>
</dbReference>
<protein>
    <submittedName>
        <fullName evidence="3">Uncharacterized protein</fullName>
    </submittedName>
</protein>
<sequence>MRQSAGMAETAPVPERLVNSPSELARRWQRRALAGLLTFWVLAASVPAVLGMSGPWRAFGAGLIVPGSGLLYAVPPAHHPVGVGMVIGHAILIAVEVAAVAWMVKRHRAAGLVLVVVSALLVVGCVSAPYVVVVAGHCAGFLGVLVACGWAVGIRLIARADSVTLVAIIVTSAIAGALLTAGHGGCAGPLTWIPWAALVMAVGMTAVLYTRARLARRSALRVGTRRLEYLDQQRGAEPAKTNPVDLQCSSATARVTEANVQHLQLLRYLLGVAISRPTSGQASTTKPKVHYSNTAIR</sequence>
<feature type="transmembrane region" description="Helical" evidence="2">
    <location>
        <begin position="190"/>
        <end position="209"/>
    </location>
</feature>
<feature type="transmembrane region" description="Helical" evidence="2">
    <location>
        <begin position="165"/>
        <end position="184"/>
    </location>
</feature>
<evidence type="ECO:0000313" key="4">
    <source>
        <dbReference type="Proteomes" id="UP000467130"/>
    </source>
</evidence>
<name>A0A7I7QG73_9MYCO</name>
<keyword evidence="2" id="KW-0472">Membrane</keyword>
<organism evidence="3 4">
    <name type="scientific">Mycobacterium stomatepiae</name>
    <dbReference type="NCBI Taxonomy" id="470076"/>
    <lineage>
        <taxon>Bacteria</taxon>
        <taxon>Bacillati</taxon>
        <taxon>Actinomycetota</taxon>
        <taxon>Actinomycetes</taxon>
        <taxon>Mycobacteriales</taxon>
        <taxon>Mycobacteriaceae</taxon>
        <taxon>Mycobacterium</taxon>
        <taxon>Mycobacterium simiae complex</taxon>
    </lineage>
</organism>
<keyword evidence="4" id="KW-1185">Reference proteome</keyword>